<dbReference type="GO" id="GO:0005886">
    <property type="term" value="C:plasma membrane"/>
    <property type="evidence" value="ECO:0007669"/>
    <property type="project" value="UniProtKB-SubCell"/>
</dbReference>
<feature type="transmembrane region" description="Helical" evidence="13">
    <location>
        <begin position="133"/>
        <end position="154"/>
    </location>
</feature>
<dbReference type="InterPro" id="IPR027417">
    <property type="entry name" value="P-loop_NTPase"/>
</dbReference>
<evidence type="ECO:0000256" key="13">
    <source>
        <dbReference type="SAM" id="Phobius"/>
    </source>
</evidence>
<accession>A0A1B1UFK8</accession>
<dbReference type="SMART" id="SM00382">
    <property type="entry name" value="AAA"/>
    <property type="match status" value="1"/>
</dbReference>
<keyword evidence="17" id="KW-1185">Reference proteome</keyword>
<dbReference type="SUPFAM" id="SSF90123">
    <property type="entry name" value="ABC transporter transmembrane region"/>
    <property type="match status" value="1"/>
</dbReference>
<dbReference type="InterPro" id="IPR017871">
    <property type="entry name" value="ABC_transporter-like_CS"/>
</dbReference>
<feature type="compositionally biased region" description="Low complexity" evidence="12">
    <location>
        <begin position="32"/>
        <end position="41"/>
    </location>
</feature>
<dbReference type="PANTHER" id="PTHR43394">
    <property type="entry name" value="ATP-DEPENDENT PERMEASE MDL1, MITOCHONDRIAL"/>
    <property type="match status" value="1"/>
</dbReference>
<comment type="subcellular location">
    <subcellularLocation>
        <location evidence="1">Cell membrane</location>
        <topology evidence="1">Multi-pass membrane protein</topology>
    </subcellularLocation>
</comment>
<dbReference type="STRING" id="1274631.LMTR13_16715"/>
<name>A0A1B1UFK8_9BRAD</name>
<keyword evidence="9 13" id="KW-1133">Transmembrane helix</keyword>
<feature type="compositionally biased region" description="Acidic residues" evidence="12">
    <location>
        <begin position="660"/>
        <end position="676"/>
    </location>
</feature>
<evidence type="ECO:0000256" key="12">
    <source>
        <dbReference type="SAM" id="MobiDB-lite"/>
    </source>
</evidence>
<evidence type="ECO:0000256" key="11">
    <source>
        <dbReference type="ARBA" id="ARBA00024722"/>
    </source>
</evidence>
<dbReference type="InterPro" id="IPR011527">
    <property type="entry name" value="ABC1_TM_dom"/>
</dbReference>
<feature type="transmembrane region" description="Helical" evidence="13">
    <location>
        <begin position="324"/>
        <end position="343"/>
    </location>
</feature>
<dbReference type="Pfam" id="PF00664">
    <property type="entry name" value="ABC_membrane"/>
    <property type="match status" value="1"/>
</dbReference>
<evidence type="ECO:0000313" key="16">
    <source>
        <dbReference type="EMBL" id="ANW01564.1"/>
    </source>
</evidence>
<dbReference type="PANTHER" id="PTHR43394:SF1">
    <property type="entry name" value="ATP-BINDING CASSETTE SUB-FAMILY B MEMBER 10, MITOCHONDRIAL"/>
    <property type="match status" value="1"/>
</dbReference>
<keyword evidence="4" id="KW-1003">Cell membrane</keyword>
<dbReference type="OrthoDB" id="9804259at2"/>
<comment type="similarity">
    <text evidence="2">Belongs to the ABC transporter superfamily.</text>
</comment>
<reference evidence="16 17" key="1">
    <citation type="submission" date="2016-07" db="EMBL/GenBank/DDBJ databases">
        <title>Complete genome sequence of Bradyrhizobium icense LMTR 13T, a potential inoculant strain isolated from lima bean (Phaseolus lunatus) in Peru.</title>
        <authorList>
            <person name="Ormeno-Orrillo E."/>
            <person name="Duran D."/>
            <person name="Rogel M.A."/>
            <person name="Rey L."/>
            <person name="Imperial J."/>
            <person name="Ruiz-Argueso T."/>
            <person name="Martinez-Romero E."/>
        </authorList>
    </citation>
    <scope>NUCLEOTIDE SEQUENCE [LARGE SCALE GENOMIC DNA]</scope>
    <source>
        <strain evidence="16 17">LMTR 13</strain>
    </source>
</reference>
<evidence type="ECO:0000256" key="1">
    <source>
        <dbReference type="ARBA" id="ARBA00004651"/>
    </source>
</evidence>
<evidence type="ECO:0000256" key="6">
    <source>
        <dbReference type="ARBA" id="ARBA00022692"/>
    </source>
</evidence>
<evidence type="ECO:0000256" key="7">
    <source>
        <dbReference type="ARBA" id="ARBA00022741"/>
    </source>
</evidence>
<dbReference type="PROSITE" id="PS00211">
    <property type="entry name" value="ABC_TRANSPORTER_1"/>
    <property type="match status" value="1"/>
</dbReference>
<dbReference type="GO" id="GO:0016887">
    <property type="term" value="F:ATP hydrolysis activity"/>
    <property type="evidence" value="ECO:0007669"/>
    <property type="project" value="InterPro"/>
</dbReference>
<feature type="region of interest" description="Disordered" evidence="12">
    <location>
        <begin position="32"/>
        <end position="60"/>
    </location>
</feature>
<feature type="domain" description="ABC transporter" evidence="14">
    <location>
        <begin position="413"/>
        <end position="648"/>
    </location>
</feature>
<dbReference type="InterPro" id="IPR039421">
    <property type="entry name" value="Type_1_exporter"/>
</dbReference>
<evidence type="ECO:0000313" key="17">
    <source>
        <dbReference type="Proteomes" id="UP000092839"/>
    </source>
</evidence>
<dbReference type="GO" id="GO:0005524">
    <property type="term" value="F:ATP binding"/>
    <property type="evidence" value="ECO:0007669"/>
    <property type="project" value="UniProtKB-KW"/>
</dbReference>
<keyword evidence="3" id="KW-0813">Transport</keyword>
<sequence>MAPKPPSSDDQNPAPADDPEFAKKLAAGPAATTVAGGKAAGIPPDADKDDEEDEIELDDDDDDEDLVVFTAKEAAGAMATIYGFVKPYLGNYRKLLVFVTFGVLVETLFNVIMPLSLKFLIDDALGEEDFQALYKILGVLAVAGIVTSIIAVWYERWDARLAASIIADVRTRLFEHVQNLPASYFVRTKRGEILSRFSIDLAAFEGSVKTFANSAALPFLELIAGIILMLFLNWQLAAVALLVFPITLIGPRILTPKAVQANYEQKLNEAALLGTVQENVAAQAVIKAFSLQRRTLGWFTMRNRDVRIKTASAVFLSTMVERTVTISVLLLHLVVLAIGAYLATKGQITIGTFVTFESAFWEVSYNIAHLMHFIPVSIQSAAAVRHMQELLDEPTRGADRPGAPDLPPITNDITFDRVTFAYEGSEMPVLDNFSLKLDVGKRIAIVGPSGSGKSTLLNLILRLYTPDEGRVAIDGVDIRRVTRESLRRGMAIVFQENMLFNMSIRENIRLGKEGATDEEVEEAARKAEIHRYIMSLPQKYDTPVGERGDTLSGGQRQRIAIARAIIRNPSLLLLDEATSALDQTTEAAINRTLLKVAQGRTMIWSTHRLTSVVEMDEIIVISGGKAIERGSHAQLLAANGVYRKLWDDQGHTPYNAAAQADDDNEDDDDDEDEDEE</sequence>
<dbReference type="Pfam" id="PF00005">
    <property type="entry name" value="ABC_tran"/>
    <property type="match status" value="1"/>
</dbReference>
<evidence type="ECO:0000256" key="2">
    <source>
        <dbReference type="ARBA" id="ARBA00005417"/>
    </source>
</evidence>
<feature type="transmembrane region" description="Helical" evidence="13">
    <location>
        <begin position="219"/>
        <end position="244"/>
    </location>
</feature>
<evidence type="ECO:0000256" key="4">
    <source>
        <dbReference type="ARBA" id="ARBA00022475"/>
    </source>
</evidence>
<evidence type="ECO:0000259" key="14">
    <source>
        <dbReference type="PROSITE" id="PS50893"/>
    </source>
</evidence>
<keyword evidence="6 13" id="KW-0812">Transmembrane</keyword>
<keyword evidence="8 16" id="KW-0067">ATP-binding</keyword>
<dbReference type="GO" id="GO:0015421">
    <property type="term" value="F:ABC-type oligopeptide transporter activity"/>
    <property type="evidence" value="ECO:0007669"/>
    <property type="project" value="TreeGrafter"/>
</dbReference>
<dbReference type="AlphaFoldDB" id="A0A1B1UFK8"/>
<dbReference type="KEGG" id="bic:LMTR13_16715"/>
<protein>
    <submittedName>
        <fullName evidence="16">Multidrug ABC transporter ATP-binding protein</fullName>
    </submittedName>
</protein>
<dbReference type="InterPro" id="IPR036640">
    <property type="entry name" value="ABC1_TM_sf"/>
</dbReference>
<dbReference type="FunFam" id="3.40.50.300:FF:000221">
    <property type="entry name" value="Multidrug ABC transporter ATP-binding protein"/>
    <property type="match status" value="1"/>
</dbReference>
<comment type="function">
    <text evidence="11">Involved in beta-(1--&gt;2)glucan export. Transmembrane domains (TMD) form a pore in the inner membrane and the ATP-binding domain (NBD) is responsible for energy generation.</text>
</comment>
<dbReference type="SUPFAM" id="SSF52540">
    <property type="entry name" value="P-loop containing nucleoside triphosphate hydrolases"/>
    <property type="match status" value="1"/>
</dbReference>
<dbReference type="InterPro" id="IPR003439">
    <property type="entry name" value="ABC_transporter-like_ATP-bd"/>
</dbReference>
<evidence type="ECO:0000259" key="15">
    <source>
        <dbReference type="PROSITE" id="PS50929"/>
    </source>
</evidence>
<dbReference type="PROSITE" id="PS50893">
    <property type="entry name" value="ABC_TRANSPORTER_2"/>
    <property type="match status" value="1"/>
</dbReference>
<proteinExistence type="inferred from homology"/>
<dbReference type="Proteomes" id="UP000092839">
    <property type="component" value="Chromosome"/>
</dbReference>
<evidence type="ECO:0000256" key="3">
    <source>
        <dbReference type="ARBA" id="ARBA00022448"/>
    </source>
</evidence>
<dbReference type="Gene3D" id="3.40.50.300">
    <property type="entry name" value="P-loop containing nucleotide triphosphate hydrolases"/>
    <property type="match status" value="1"/>
</dbReference>
<feature type="region of interest" description="Disordered" evidence="12">
    <location>
        <begin position="1"/>
        <end position="20"/>
    </location>
</feature>
<evidence type="ECO:0000256" key="10">
    <source>
        <dbReference type="ARBA" id="ARBA00023136"/>
    </source>
</evidence>
<feature type="transmembrane region" description="Helical" evidence="13">
    <location>
        <begin position="95"/>
        <end position="113"/>
    </location>
</feature>
<organism evidence="16 17">
    <name type="scientific">Bradyrhizobium icense</name>
    <dbReference type="NCBI Taxonomy" id="1274631"/>
    <lineage>
        <taxon>Bacteria</taxon>
        <taxon>Pseudomonadati</taxon>
        <taxon>Pseudomonadota</taxon>
        <taxon>Alphaproteobacteria</taxon>
        <taxon>Hyphomicrobiales</taxon>
        <taxon>Nitrobacteraceae</taxon>
        <taxon>Bradyrhizobium</taxon>
    </lineage>
</organism>
<dbReference type="InterPro" id="IPR003593">
    <property type="entry name" value="AAA+_ATPase"/>
</dbReference>
<dbReference type="EMBL" id="CP016428">
    <property type="protein sequence ID" value="ANW01564.1"/>
    <property type="molecule type" value="Genomic_DNA"/>
</dbReference>
<feature type="compositionally biased region" description="Acidic residues" evidence="12">
    <location>
        <begin position="47"/>
        <end position="60"/>
    </location>
</feature>
<dbReference type="CDD" id="cd07346">
    <property type="entry name" value="ABC_6TM_exporters"/>
    <property type="match status" value="1"/>
</dbReference>
<evidence type="ECO:0000256" key="5">
    <source>
        <dbReference type="ARBA" id="ARBA00022597"/>
    </source>
</evidence>
<keyword evidence="7" id="KW-0547">Nucleotide-binding</keyword>
<gene>
    <name evidence="16" type="ORF">LMTR13_16715</name>
</gene>
<dbReference type="Gene3D" id="1.20.1560.10">
    <property type="entry name" value="ABC transporter type 1, transmembrane domain"/>
    <property type="match status" value="1"/>
</dbReference>
<evidence type="ECO:0000256" key="8">
    <source>
        <dbReference type="ARBA" id="ARBA00022840"/>
    </source>
</evidence>
<feature type="region of interest" description="Disordered" evidence="12">
    <location>
        <begin position="652"/>
        <end position="676"/>
    </location>
</feature>
<feature type="domain" description="ABC transmembrane type-1" evidence="15">
    <location>
        <begin position="97"/>
        <end position="379"/>
    </location>
</feature>
<keyword evidence="10 13" id="KW-0472">Membrane</keyword>
<keyword evidence="5" id="KW-0762">Sugar transport</keyword>
<evidence type="ECO:0000256" key="9">
    <source>
        <dbReference type="ARBA" id="ARBA00022989"/>
    </source>
</evidence>
<dbReference type="RefSeq" id="WP_065728813.1">
    <property type="nucleotide sequence ID" value="NZ_CP016428.1"/>
</dbReference>
<dbReference type="PROSITE" id="PS50929">
    <property type="entry name" value="ABC_TM1F"/>
    <property type="match status" value="1"/>
</dbReference>